<dbReference type="GO" id="GO:0045259">
    <property type="term" value="C:proton-transporting ATP synthase complex"/>
    <property type="evidence" value="ECO:0007669"/>
    <property type="project" value="UniProtKB-KW"/>
</dbReference>
<keyword evidence="9 12" id="KW-0472">Membrane</keyword>
<dbReference type="SUPFAM" id="SSF81336">
    <property type="entry name" value="F1F0 ATP synthase subunit A"/>
    <property type="match status" value="1"/>
</dbReference>
<evidence type="ECO:0000256" key="5">
    <source>
        <dbReference type="ARBA" id="ARBA00022692"/>
    </source>
</evidence>
<dbReference type="PANTHER" id="PTHR42823">
    <property type="entry name" value="ATP SYNTHASE SUBUNIT A, CHLOROPLASTIC"/>
    <property type="match status" value="1"/>
</dbReference>
<comment type="caution">
    <text evidence="14">The sequence shown here is derived from an EMBL/GenBank/DDBJ whole genome shotgun (WGS) entry which is preliminary data.</text>
</comment>
<evidence type="ECO:0000256" key="12">
    <source>
        <dbReference type="SAM" id="Phobius"/>
    </source>
</evidence>
<dbReference type="InterPro" id="IPR035908">
    <property type="entry name" value="F0_ATP_A_sf"/>
</dbReference>
<evidence type="ECO:0000256" key="4">
    <source>
        <dbReference type="ARBA" id="ARBA00022547"/>
    </source>
</evidence>
<dbReference type="GO" id="GO:0015078">
    <property type="term" value="F:proton transmembrane transporter activity"/>
    <property type="evidence" value="ECO:0007669"/>
    <property type="project" value="InterPro"/>
</dbReference>
<dbReference type="PROSITE" id="PS51318">
    <property type="entry name" value="TAT"/>
    <property type="match status" value="1"/>
</dbReference>
<keyword evidence="8" id="KW-0406">Ion transport</keyword>
<evidence type="ECO:0000313" key="15">
    <source>
        <dbReference type="Proteomes" id="UP000824091"/>
    </source>
</evidence>
<dbReference type="PANTHER" id="PTHR42823:SF3">
    <property type="entry name" value="ATP SYNTHASE SUBUNIT A, CHLOROPLASTIC"/>
    <property type="match status" value="1"/>
</dbReference>
<dbReference type="InterPro" id="IPR000568">
    <property type="entry name" value="ATP_synth_F0_asu"/>
</dbReference>
<evidence type="ECO:0000256" key="9">
    <source>
        <dbReference type="ARBA" id="ARBA00023136"/>
    </source>
</evidence>
<gene>
    <name evidence="14" type="ORF">IAD16_08545</name>
</gene>
<dbReference type="InterPro" id="IPR045082">
    <property type="entry name" value="ATP_syn_F0_a_bact/chloroplast"/>
</dbReference>
<keyword evidence="4" id="KW-0138">CF(0)</keyword>
<dbReference type="GO" id="GO:0015986">
    <property type="term" value="P:proton motive force-driven ATP synthesis"/>
    <property type="evidence" value="ECO:0007669"/>
    <property type="project" value="InterPro"/>
</dbReference>
<evidence type="ECO:0000256" key="13">
    <source>
        <dbReference type="SAM" id="SignalP"/>
    </source>
</evidence>
<keyword evidence="10" id="KW-0066">ATP synthesis</keyword>
<proteinExistence type="inferred from homology"/>
<keyword evidence="3" id="KW-0813">Transport</keyword>
<feature type="transmembrane region" description="Helical" evidence="12">
    <location>
        <begin position="64"/>
        <end position="85"/>
    </location>
</feature>
<keyword evidence="13" id="KW-0732">Signal</keyword>
<evidence type="ECO:0000256" key="6">
    <source>
        <dbReference type="ARBA" id="ARBA00022781"/>
    </source>
</evidence>
<evidence type="ECO:0000256" key="10">
    <source>
        <dbReference type="ARBA" id="ARBA00023310"/>
    </source>
</evidence>
<sequence>MKSNRRTFLVLWICLAAAFLAGSLLTMPSSGAEGETIQETMRDAVLHETNQIDLFGLTTVNPGYISSLAVTVILLVIALCIRIFAIPRFKYVPGRLQMFLEQVVGLFDGLAKSSSPWRNSFLGAYIFAAGVFIFSSTLFELFGFQVIATSGHSVALPAPLSDINAAIMLGVLSYFIIVSGAIAGNGIRGIGKALTEVSLLISMSFRLFGALLSGMLVTELVYYYAALSFGIPVIVAVMFTLLHALIQSYVLTMLTALFYGEMSEPSHKEPRRRRAEQVQAAQIQKKD</sequence>
<feature type="transmembrane region" description="Helical" evidence="12">
    <location>
        <begin position="205"/>
        <end position="225"/>
    </location>
</feature>
<reference evidence="14" key="1">
    <citation type="submission" date="2020-10" db="EMBL/GenBank/DDBJ databases">
        <authorList>
            <person name="Gilroy R."/>
        </authorList>
    </citation>
    <scope>NUCLEOTIDE SEQUENCE</scope>
    <source>
        <strain evidence="14">11300</strain>
    </source>
</reference>
<organism evidence="14 15">
    <name type="scientific">Candidatus Fimisoma avicola</name>
    <dbReference type="NCBI Taxonomy" id="2840826"/>
    <lineage>
        <taxon>Bacteria</taxon>
        <taxon>Bacillati</taxon>
        <taxon>Bacillota</taxon>
        <taxon>Clostridia</taxon>
        <taxon>Eubacteriales</taxon>
        <taxon>Candidatus Fimisoma</taxon>
    </lineage>
</organism>
<keyword evidence="5 12" id="KW-0812">Transmembrane</keyword>
<feature type="transmembrane region" description="Helical" evidence="12">
    <location>
        <begin position="231"/>
        <end position="259"/>
    </location>
</feature>
<feature type="compositionally biased region" description="Low complexity" evidence="11">
    <location>
        <begin position="277"/>
        <end position="287"/>
    </location>
</feature>
<evidence type="ECO:0000256" key="3">
    <source>
        <dbReference type="ARBA" id="ARBA00022448"/>
    </source>
</evidence>
<feature type="signal peptide" evidence="13">
    <location>
        <begin position="1"/>
        <end position="32"/>
    </location>
</feature>
<feature type="chain" id="PRO_5038417192" evidence="13">
    <location>
        <begin position="33"/>
        <end position="287"/>
    </location>
</feature>
<dbReference type="Pfam" id="PF00119">
    <property type="entry name" value="ATP-synt_A"/>
    <property type="match status" value="1"/>
</dbReference>
<keyword evidence="7 12" id="KW-1133">Transmembrane helix</keyword>
<comment type="similarity">
    <text evidence="2">Belongs to the ATPase A chain family.</text>
</comment>
<feature type="transmembrane region" description="Helical" evidence="12">
    <location>
        <begin position="122"/>
        <end position="143"/>
    </location>
</feature>
<dbReference type="EMBL" id="DVMO01000133">
    <property type="protein sequence ID" value="HIU28413.1"/>
    <property type="molecule type" value="Genomic_DNA"/>
</dbReference>
<evidence type="ECO:0000256" key="1">
    <source>
        <dbReference type="ARBA" id="ARBA00004141"/>
    </source>
</evidence>
<comment type="subcellular location">
    <subcellularLocation>
        <location evidence="1">Membrane</location>
        <topology evidence="1">Multi-pass membrane protein</topology>
    </subcellularLocation>
</comment>
<reference evidence="14" key="2">
    <citation type="journal article" date="2021" name="PeerJ">
        <title>Extensive microbial diversity within the chicken gut microbiome revealed by metagenomics and culture.</title>
        <authorList>
            <person name="Gilroy R."/>
            <person name="Ravi A."/>
            <person name="Getino M."/>
            <person name="Pursley I."/>
            <person name="Horton D.L."/>
            <person name="Alikhan N.F."/>
            <person name="Baker D."/>
            <person name="Gharbi K."/>
            <person name="Hall N."/>
            <person name="Watson M."/>
            <person name="Adriaenssens E.M."/>
            <person name="Foster-Nyarko E."/>
            <person name="Jarju S."/>
            <person name="Secka A."/>
            <person name="Antonio M."/>
            <person name="Oren A."/>
            <person name="Chaudhuri R.R."/>
            <person name="La Ragione R."/>
            <person name="Hildebrand F."/>
            <person name="Pallen M.J."/>
        </authorList>
    </citation>
    <scope>NUCLEOTIDE SEQUENCE</scope>
    <source>
        <strain evidence="14">11300</strain>
    </source>
</reference>
<dbReference type="AlphaFoldDB" id="A0A9D1I741"/>
<name>A0A9D1I741_9FIRM</name>
<evidence type="ECO:0000256" key="7">
    <source>
        <dbReference type="ARBA" id="ARBA00022989"/>
    </source>
</evidence>
<evidence type="ECO:0000256" key="2">
    <source>
        <dbReference type="ARBA" id="ARBA00006810"/>
    </source>
</evidence>
<dbReference type="Gene3D" id="1.20.120.220">
    <property type="entry name" value="ATP synthase, F0 complex, subunit A"/>
    <property type="match status" value="1"/>
</dbReference>
<dbReference type="PRINTS" id="PR00123">
    <property type="entry name" value="ATPASEA"/>
</dbReference>
<dbReference type="Proteomes" id="UP000824091">
    <property type="component" value="Unassembled WGS sequence"/>
</dbReference>
<accession>A0A9D1I741</accession>
<dbReference type="InterPro" id="IPR006311">
    <property type="entry name" value="TAT_signal"/>
</dbReference>
<protein>
    <submittedName>
        <fullName evidence="14">F0F1 ATP synthase subunit A</fullName>
    </submittedName>
</protein>
<evidence type="ECO:0000256" key="11">
    <source>
        <dbReference type="SAM" id="MobiDB-lite"/>
    </source>
</evidence>
<evidence type="ECO:0000256" key="8">
    <source>
        <dbReference type="ARBA" id="ARBA00023065"/>
    </source>
</evidence>
<feature type="region of interest" description="Disordered" evidence="11">
    <location>
        <begin position="267"/>
        <end position="287"/>
    </location>
</feature>
<evidence type="ECO:0000313" key="14">
    <source>
        <dbReference type="EMBL" id="HIU28413.1"/>
    </source>
</evidence>
<feature type="transmembrane region" description="Helical" evidence="12">
    <location>
        <begin position="163"/>
        <end position="184"/>
    </location>
</feature>
<keyword evidence="6" id="KW-0375">Hydrogen ion transport</keyword>